<dbReference type="GO" id="GO:0005524">
    <property type="term" value="F:ATP binding"/>
    <property type="evidence" value="ECO:0007669"/>
    <property type="project" value="UniProtKB-KW"/>
</dbReference>
<dbReference type="SUPFAM" id="SSF55874">
    <property type="entry name" value="ATPase domain of HSP90 chaperone/DNA topoisomerase II/histidine kinase"/>
    <property type="match status" value="1"/>
</dbReference>
<dbReference type="InterPro" id="IPR036890">
    <property type="entry name" value="HATPase_C_sf"/>
</dbReference>
<reference evidence="2" key="1">
    <citation type="journal article" date="2019" name="Int. J. Syst. Evol. Microbiol.">
        <title>The Global Catalogue of Microorganisms (GCM) 10K type strain sequencing project: providing services to taxonomists for standard genome sequencing and annotation.</title>
        <authorList>
            <consortium name="The Broad Institute Genomics Platform"/>
            <consortium name="The Broad Institute Genome Sequencing Center for Infectious Disease"/>
            <person name="Wu L."/>
            <person name="Ma J."/>
        </authorList>
    </citation>
    <scope>NUCLEOTIDE SEQUENCE [LARGE SCALE GENOMIC DNA]</scope>
    <source>
        <strain evidence="2">CGMCC 4.7152</strain>
    </source>
</reference>
<dbReference type="Pfam" id="PF13589">
    <property type="entry name" value="HATPase_c_3"/>
    <property type="match status" value="1"/>
</dbReference>
<comment type="caution">
    <text evidence="1">The sequence shown here is derived from an EMBL/GenBank/DDBJ whole genome shotgun (WGS) entry which is preliminary data.</text>
</comment>
<dbReference type="Gene3D" id="3.30.565.10">
    <property type="entry name" value="Histidine kinase-like ATPase, C-terminal domain"/>
    <property type="match status" value="1"/>
</dbReference>
<name>A0ABV9VUD5_9ACTN</name>
<proteinExistence type="predicted"/>
<dbReference type="Proteomes" id="UP001595912">
    <property type="component" value="Unassembled WGS sequence"/>
</dbReference>
<gene>
    <name evidence="1" type="ORF">ACFPIJ_11960</name>
</gene>
<dbReference type="EMBL" id="JBHSIU010000012">
    <property type="protein sequence ID" value="MFC4998547.1"/>
    <property type="molecule type" value="Genomic_DNA"/>
</dbReference>
<dbReference type="RefSeq" id="WP_380114803.1">
    <property type="nucleotide sequence ID" value="NZ_JBHSIU010000012.1"/>
</dbReference>
<keyword evidence="1" id="KW-0067">ATP-binding</keyword>
<sequence length="593" mass="66152">MSDSKPVKGLKAPLTQTFPALESARDSGFDLASSVGEIVDNSIQANATRIRIKTVEAEDGSAIVKMAFADNGDGIPLDYLASVLSLGYSSRYNSRTGMGRFGVGLKLASLALSRCVEVYTKTRDGAAVYCTALDLDAVRSGEQTELTVREVTGFPEEFAGLMADPAGTTFASGTLVVWADIDRLPIGGGNGRARSARDVFADKREVRKAQLEKYLARTYRAYLAKGIAIELDGLMIDLYDPTFQLHTPRMVRQFGEDLRGKIIQETDEKTVVIDGHPVHIRVALAPLATRAERGQGARAFEHLFLTTQDSRLDDHNQAISMLREGREIYYALVPQMYPPDKSGSADLDRFIGVEVSFPATLDEYFRVRNVKRGAEPVAELRAKIRDFIRNPIIEARKQIREDWERAVHERHTGPADRGHEHALDVIERSARKMPVSAPKPDASPEREQQVLFDLAEDHGIDPKDDANAEVMDTLRQRFHERAIMITDSGWPGKDMFDIEHLSGKFVLKINHRHPFIRDVYDVVKQMAAKQPTEFDLDEVRRLLMKVDVAFDVLFTAYAKAENMHQDPDGAYGELRSYWGVITAGMLNEGLADL</sequence>
<evidence type="ECO:0000313" key="2">
    <source>
        <dbReference type="Proteomes" id="UP001595912"/>
    </source>
</evidence>
<organism evidence="1 2">
    <name type="scientific">Dactylosporangium cerinum</name>
    <dbReference type="NCBI Taxonomy" id="1434730"/>
    <lineage>
        <taxon>Bacteria</taxon>
        <taxon>Bacillati</taxon>
        <taxon>Actinomycetota</taxon>
        <taxon>Actinomycetes</taxon>
        <taxon>Micromonosporales</taxon>
        <taxon>Micromonosporaceae</taxon>
        <taxon>Dactylosporangium</taxon>
    </lineage>
</organism>
<accession>A0ABV9VUD5</accession>
<protein>
    <submittedName>
        <fullName evidence="1">ATP-binding protein</fullName>
    </submittedName>
</protein>
<keyword evidence="1" id="KW-0547">Nucleotide-binding</keyword>
<evidence type="ECO:0000313" key="1">
    <source>
        <dbReference type="EMBL" id="MFC4998547.1"/>
    </source>
</evidence>
<keyword evidence="2" id="KW-1185">Reference proteome</keyword>